<evidence type="ECO:0000313" key="4">
    <source>
        <dbReference type="Proteomes" id="UP000184501"/>
    </source>
</evidence>
<evidence type="ECO:0000256" key="1">
    <source>
        <dbReference type="SAM" id="MobiDB-lite"/>
    </source>
</evidence>
<evidence type="ECO:0008006" key="5">
    <source>
        <dbReference type="Google" id="ProtNLM"/>
    </source>
</evidence>
<organism evidence="3 4">
    <name type="scientific">Streptoalloteichus hindustanus</name>
    <dbReference type="NCBI Taxonomy" id="2017"/>
    <lineage>
        <taxon>Bacteria</taxon>
        <taxon>Bacillati</taxon>
        <taxon>Actinomycetota</taxon>
        <taxon>Actinomycetes</taxon>
        <taxon>Pseudonocardiales</taxon>
        <taxon>Pseudonocardiaceae</taxon>
        <taxon>Streptoalloteichus</taxon>
    </lineage>
</organism>
<feature type="signal peptide" evidence="2">
    <location>
        <begin position="1"/>
        <end position="23"/>
    </location>
</feature>
<dbReference type="RefSeq" id="WP_073481097.1">
    <property type="nucleotide sequence ID" value="NZ_FQVN01000003.1"/>
</dbReference>
<gene>
    <name evidence="3" type="ORF">SAMN05444320_10318</name>
</gene>
<proteinExistence type="predicted"/>
<keyword evidence="2" id="KW-0732">Signal</keyword>
<feature type="compositionally biased region" description="Basic and acidic residues" evidence="1">
    <location>
        <begin position="298"/>
        <end position="320"/>
    </location>
</feature>
<dbReference type="AlphaFoldDB" id="A0A1M5A989"/>
<reference evidence="3 4" key="1">
    <citation type="submission" date="2016-11" db="EMBL/GenBank/DDBJ databases">
        <authorList>
            <person name="Jaros S."/>
            <person name="Januszkiewicz K."/>
            <person name="Wedrychowicz H."/>
        </authorList>
    </citation>
    <scope>NUCLEOTIDE SEQUENCE [LARGE SCALE GENOMIC DNA]</scope>
    <source>
        <strain evidence="3 4">DSM 44523</strain>
    </source>
</reference>
<sequence>MNTAAKLSAYGAALVLVFAGAWAAGSAAGPLTVGAGAEPGPHAPGGSAGIQPDGLASARDGYTFVPERTTLTPGVAEEFAFRITGSGGAAVTQFDEAHEKRMHVVLVRRDGAAYQHLHPEMSADGVWRVPVTVPAAGSYRAFADFVPRGGQGVVLGVDLQAPGAYNPVVPFPTRAAEVDGYRVELGGDLRPGHASRLTLDVTRGGRPVADLQPYLGAYGHLVALRQGDLAYLHVHPDGTPGDSRTAPGPQVTFFAEVPTAGTYRLFLDFKHGDVVRTAEFTVATRGEEPPPRTPAAGTERRGDQRPDSGDQHRDQHGGHG</sequence>
<dbReference type="STRING" id="2017.SAMN05444320_10318"/>
<evidence type="ECO:0000256" key="2">
    <source>
        <dbReference type="SAM" id="SignalP"/>
    </source>
</evidence>
<protein>
    <recommendedName>
        <fullName evidence="5">Secreted protein</fullName>
    </recommendedName>
</protein>
<name>A0A1M5A989_STRHI</name>
<feature type="chain" id="PRO_5012341223" description="Secreted protein" evidence="2">
    <location>
        <begin position="24"/>
        <end position="320"/>
    </location>
</feature>
<feature type="region of interest" description="Disordered" evidence="1">
    <location>
        <begin position="280"/>
        <end position="320"/>
    </location>
</feature>
<keyword evidence="4" id="KW-1185">Reference proteome</keyword>
<dbReference type="EMBL" id="FQVN01000003">
    <property type="protein sequence ID" value="SHF26704.1"/>
    <property type="molecule type" value="Genomic_DNA"/>
</dbReference>
<dbReference type="OrthoDB" id="128043at2"/>
<dbReference type="Proteomes" id="UP000184501">
    <property type="component" value="Unassembled WGS sequence"/>
</dbReference>
<evidence type="ECO:0000313" key="3">
    <source>
        <dbReference type="EMBL" id="SHF26704.1"/>
    </source>
</evidence>
<accession>A0A1M5A989</accession>